<comment type="cofactor">
    <cofactor evidence="2">
        <name>Mg(2+)</name>
        <dbReference type="ChEBI" id="CHEBI:18420"/>
    </cofactor>
</comment>
<evidence type="ECO:0000259" key="7">
    <source>
        <dbReference type="PROSITE" id="PS50109"/>
    </source>
</evidence>
<keyword evidence="4" id="KW-0597">Phosphoprotein</keyword>
<dbReference type="SUPFAM" id="SSF55073">
    <property type="entry name" value="Nucleotide cyclase"/>
    <property type="match status" value="1"/>
</dbReference>
<gene>
    <name evidence="9" type="ORF">FU658_09150</name>
</gene>
<dbReference type="Gene3D" id="3.30.70.270">
    <property type="match status" value="1"/>
</dbReference>
<dbReference type="PANTHER" id="PTHR46663">
    <property type="entry name" value="DIGUANYLATE CYCLASE DGCT-RELATED"/>
    <property type="match status" value="1"/>
</dbReference>
<keyword evidence="6" id="KW-0418">Kinase</keyword>
<comment type="caution">
    <text evidence="9">The sequence shown here is derived from an EMBL/GenBank/DDBJ whole genome shotgun (WGS) entry which is preliminary data.</text>
</comment>
<protein>
    <recommendedName>
        <fullName evidence="3">histidine kinase</fullName>
        <ecNumber evidence="3">2.7.13.3</ecNumber>
    </recommendedName>
</protein>
<dbReference type="Pfam" id="PF02518">
    <property type="entry name" value="HATPase_c"/>
    <property type="match status" value="1"/>
</dbReference>
<dbReference type="PROSITE" id="PS50887">
    <property type="entry name" value="GGDEF"/>
    <property type="match status" value="1"/>
</dbReference>
<dbReference type="InterPro" id="IPR029787">
    <property type="entry name" value="Nucleotide_cyclase"/>
</dbReference>
<dbReference type="Proteomes" id="UP000321248">
    <property type="component" value="Unassembled WGS sequence"/>
</dbReference>
<dbReference type="InterPro" id="IPR004358">
    <property type="entry name" value="Sig_transdc_His_kin-like_C"/>
</dbReference>
<dbReference type="GO" id="GO:0005886">
    <property type="term" value="C:plasma membrane"/>
    <property type="evidence" value="ECO:0007669"/>
    <property type="project" value="UniProtKB-ARBA"/>
</dbReference>
<dbReference type="Gene3D" id="3.30.565.10">
    <property type="entry name" value="Histidine kinase-like ATPase, C-terminal domain"/>
    <property type="match status" value="1"/>
</dbReference>
<proteinExistence type="predicted"/>
<dbReference type="InterPro" id="IPR003661">
    <property type="entry name" value="HisK_dim/P_dom"/>
</dbReference>
<dbReference type="RefSeq" id="WP_147891797.1">
    <property type="nucleotide sequence ID" value="NZ_VRTS01000005.1"/>
</dbReference>
<dbReference type="EMBL" id="VRTS01000005">
    <property type="protein sequence ID" value="TXK62379.1"/>
    <property type="molecule type" value="Genomic_DNA"/>
</dbReference>
<dbReference type="InterPro" id="IPR000160">
    <property type="entry name" value="GGDEF_dom"/>
</dbReference>
<dbReference type="Gene3D" id="1.10.287.130">
    <property type="match status" value="1"/>
</dbReference>
<dbReference type="SMART" id="SM00388">
    <property type="entry name" value="HisKA"/>
    <property type="match status" value="1"/>
</dbReference>
<dbReference type="Pfam" id="PF00512">
    <property type="entry name" value="HisKA"/>
    <property type="match status" value="1"/>
</dbReference>
<dbReference type="OrthoDB" id="8820742at2"/>
<dbReference type="CDD" id="cd00075">
    <property type="entry name" value="HATPase"/>
    <property type="match status" value="1"/>
</dbReference>
<dbReference type="EC" id="2.7.13.3" evidence="3"/>
<dbReference type="InterPro" id="IPR036890">
    <property type="entry name" value="HATPase_C_sf"/>
</dbReference>
<dbReference type="CDD" id="cd00082">
    <property type="entry name" value="HisKA"/>
    <property type="match status" value="1"/>
</dbReference>
<dbReference type="SUPFAM" id="SSF55874">
    <property type="entry name" value="ATPase domain of HSP90 chaperone/DNA topoisomerase II/histidine kinase"/>
    <property type="match status" value="1"/>
</dbReference>
<dbReference type="AlphaFoldDB" id="A0A5C8KQ24"/>
<dbReference type="PANTHER" id="PTHR46663:SF2">
    <property type="entry name" value="GGDEF DOMAIN-CONTAINING PROTEIN"/>
    <property type="match status" value="1"/>
</dbReference>
<dbReference type="Pfam" id="PF00990">
    <property type="entry name" value="GGDEF"/>
    <property type="match status" value="1"/>
</dbReference>
<dbReference type="PROSITE" id="PS50109">
    <property type="entry name" value="HIS_KIN"/>
    <property type="match status" value="1"/>
</dbReference>
<evidence type="ECO:0000259" key="8">
    <source>
        <dbReference type="PROSITE" id="PS50887"/>
    </source>
</evidence>
<comment type="catalytic activity">
    <reaction evidence="1">
        <text>ATP + protein L-histidine = ADP + protein N-phospho-L-histidine.</text>
        <dbReference type="EC" id="2.7.13.3"/>
    </reaction>
</comment>
<evidence type="ECO:0000256" key="4">
    <source>
        <dbReference type="ARBA" id="ARBA00022553"/>
    </source>
</evidence>
<evidence type="ECO:0000256" key="2">
    <source>
        <dbReference type="ARBA" id="ARBA00001946"/>
    </source>
</evidence>
<dbReference type="InterPro" id="IPR036097">
    <property type="entry name" value="HisK_dim/P_sf"/>
</dbReference>
<organism evidence="9 10">
    <name type="scientific">Alkalisalibacterium limincola</name>
    <dbReference type="NCBI Taxonomy" id="2699169"/>
    <lineage>
        <taxon>Bacteria</taxon>
        <taxon>Pseudomonadati</taxon>
        <taxon>Pseudomonadota</taxon>
        <taxon>Gammaproteobacteria</taxon>
        <taxon>Lysobacterales</taxon>
        <taxon>Lysobacteraceae</taxon>
        <taxon>Alkalisalibacterium</taxon>
    </lineage>
</organism>
<evidence type="ECO:0000256" key="5">
    <source>
        <dbReference type="ARBA" id="ARBA00022679"/>
    </source>
</evidence>
<evidence type="ECO:0000256" key="3">
    <source>
        <dbReference type="ARBA" id="ARBA00012438"/>
    </source>
</evidence>
<evidence type="ECO:0000256" key="1">
    <source>
        <dbReference type="ARBA" id="ARBA00000085"/>
    </source>
</evidence>
<evidence type="ECO:0000313" key="10">
    <source>
        <dbReference type="Proteomes" id="UP000321248"/>
    </source>
</evidence>
<name>A0A5C8KQ24_9GAMM</name>
<dbReference type="SMART" id="SM00267">
    <property type="entry name" value="GGDEF"/>
    <property type="match status" value="1"/>
</dbReference>
<dbReference type="FunFam" id="3.30.565.10:FF:000006">
    <property type="entry name" value="Sensor histidine kinase WalK"/>
    <property type="match status" value="1"/>
</dbReference>
<dbReference type="SUPFAM" id="SSF47384">
    <property type="entry name" value="Homodimeric domain of signal transducing histidine kinase"/>
    <property type="match status" value="1"/>
</dbReference>
<keyword evidence="5" id="KW-0808">Transferase</keyword>
<dbReference type="NCBIfam" id="TIGR00254">
    <property type="entry name" value="GGDEF"/>
    <property type="match status" value="1"/>
</dbReference>
<dbReference type="InterPro" id="IPR043128">
    <property type="entry name" value="Rev_trsase/Diguanyl_cyclase"/>
</dbReference>
<dbReference type="InterPro" id="IPR052163">
    <property type="entry name" value="DGC-Regulatory_Protein"/>
</dbReference>
<feature type="domain" description="GGDEF" evidence="8">
    <location>
        <begin position="84"/>
        <end position="217"/>
    </location>
</feature>
<dbReference type="InterPro" id="IPR005467">
    <property type="entry name" value="His_kinase_dom"/>
</dbReference>
<dbReference type="PRINTS" id="PR00344">
    <property type="entry name" value="BCTRLSENSOR"/>
</dbReference>
<dbReference type="SMART" id="SM00387">
    <property type="entry name" value="HATPase_c"/>
    <property type="match status" value="1"/>
</dbReference>
<evidence type="ECO:0000313" key="9">
    <source>
        <dbReference type="EMBL" id="TXK62379.1"/>
    </source>
</evidence>
<dbReference type="CDD" id="cd01949">
    <property type="entry name" value="GGDEF"/>
    <property type="match status" value="1"/>
</dbReference>
<evidence type="ECO:0000256" key="6">
    <source>
        <dbReference type="ARBA" id="ARBA00022777"/>
    </source>
</evidence>
<keyword evidence="10" id="KW-1185">Reference proteome</keyword>
<sequence length="513" mass="54699">MSPTGDRKRHRGAGRDEELARLRDVNEALMCSALDAQSRAEHLDRALDELAHAAKLDPLTRLPDRSHLLDRFEHAMAQARRNGTRVAVLFVDLDGFKQINDRLGHTVGDQVLQWAAKVIVGAVREVDTVSRHGGDEFVIVLDVVADADTATVVAQKIIAALARPCPVGEHSVRVSASIGVSLFPEHGEDATTLIARADAAMYQAKRGGAGAFRVHGDTPEEGTDLPATAPGPAIEMRDPDRLQMQEANSELVLAALDARQLLSACEKAQQRQTAFMGVLAHELRSPLTPIRIAVGMLGRGGDDDELQAQLKAVIDGQVTRMAELVGDLLEVSRMRTGKLHLSWQRMDLLQVVGKAVESARLSSQEHGQHLGLEAPAGEVLIRGDPARLGQVLANLLDNAIRYTPGDGRIDVAVTSADGVASVIIDDSGIGITESALPFIFEPFVQDTHAVASTKSGLGIGLTVVHELVLAHGGSIEASSEGVGCGSRFVVTLPLDDTKGFTPPRRRDAGDAPA</sequence>
<dbReference type="GO" id="GO:0000155">
    <property type="term" value="F:phosphorelay sensor kinase activity"/>
    <property type="evidence" value="ECO:0007669"/>
    <property type="project" value="InterPro"/>
</dbReference>
<dbReference type="InterPro" id="IPR003594">
    <property type="entry name" value="HATPase_dom"/>
</dbReference>
<reference evidence="9 10" key="1">
    <citation type="submission" date="2019-08" db="EMBL/GenBank/DDBJ databases">
        <authorList>
            <person name="Karlyshev A.V."/>
        </authorList>
    </citation>
    <scope>NUCLEOTIDE SEQUENCE [LARGE SCALE GENOMIC DNA]</scope>
    <source>
        <strain evidence="9 10">Alg18-2.2</strain>
    </source>
</reference>
<accession>A0A5C8KQ24</accession>
<feature type="domain" description="Histidine kinase" evidence="7">
    <location>
        <begin position="278"/>
        <end position="496"/>
    </location>
</feature>
<dbReference type="FunFam" id="3.30.70.270:FF:000001">
    <property type="entry name" value="Diguanylate cyclase domain protein"/>
    <property type="match status" value="1"/>
</dbReference>